<dbReference type="RefSeq" id="WP_092454557.1">
    <property type="nucleotide sequence ID" value="NZ_FOJI01000009.1"/>
</dbReference>
<sequence length="118" mass="14096">MENLIETPKKQTKKIFVYDELDNPPIGVVDVNLDLVDDMDKNWDKDEYYMIMDITRLEDGRYVEITYYQANGSFEATVISEKDALLTILDCKKEYLFQLEKFQDLKKIYDKLVFEMKE</sequence>
<keyword evidence="2" id="KW-1185">Reference proteome</keyword>
<dbReference type="AlphaFoldDB" id="A0A1I0QVY4"/>
<accession>A0A1I0QVY4</accession>
<proteinExistence type="predicted"/>
<dbReference type="STRING" id="99656.SAMN05421659_109168"/>
<evidence type="ECO:0000313" key="2">
    <source>
        <dbReference type="Proteomes" id="UP000199701"/>
    </source>
</evidence>
<gene>
    <name evidence="1" type="ORF">SAMN05421659_109168</name>
</gene>
<dbReference type="Proteomes" id="UP000199701">
    <property type="component" value="Unassembled WGS sequence"/>
</dbReference>
<dbReference type="EMBL" id="FOJI01000009">
    <property type="protein sequence ID" value="SEW31642.1"/>
    <property type="molecule type" value="Genomic_DNA"/>
</dbReference>
<evidence type="ECO:0000313" key="1">
    <source>
        <dbReference type="EMBL" id="SEW31642.1"/>
    </source>
</evidence>
<protein>
    <submittedName>
        <fullName evidence="1">Uncharacterized protein</fullName>
    </submittedName>
</protein>
<reference evidence="1 2" key="1">
    <citation type="submission" date="2016-10" db="EMBL/GenBank/DDBJ databases">
        <authorList>
            <person name="de Groot N.N."/>
        </authorList>
    </citation>
    <scope>NUCLEOTIDE SEQUENCE [LARGE SCALE GENOMIC DNA]</scope>
    <source>
        <strain evidence="1 2">DSM 9179</strain>
    </source>
</reference>
<organism evidence="1 2">
    <name type="scientific">[Clostridium] fimetarium</name>
    <dbReference type="NCBI Taxonomy" id="99656"/>
    <lineage>
        <taxon>Bacteria</taxon>
        <taxon>Bacillati</taxon>
        <taxon>Bacillota</taxon>
        <taxon>Clostridia</taxon>
        <taxon>Lachnospirales</taxon>
        <taxon>Lachnospiraceae</taxon>
    </lineage>
</organism>
<name>A0A1I0QVY4_9FIRM</name>